<keyword evidence="3" id="KW-1185">Reference proteome</keyword>
<keyword evidence="1" id="KW-0812">Transmembrane</keyword>
<evidence type="ECO:0000313" key="2">
    <source>
        <dbReference type="EMBL" id="RCI09640.1"/>
    </source>
</evidence>
<reference evidence="2 3" key="1">
    <citation type="journal article" date="2015" name="BMC Genomics">
        <title>Insights from the genome of Ophiocordyceps polyrhachis-furcata to pathogenicity and host specificity in insect fungi.</title>
        <authorList>
            <person name="Wichadakul D."/>
            <person name="Kobmoo N."/>
            <person name="Ingsriswang S."/>
            <person name="Tangphatsornruang S."/>
            <person name="Chantasingh D."/>
            <person name="Luangsa-ard J.J."/>
            <person name="Eurwilaichitr L."/>
        </authorList>
    </citation>
    <scope>NUCLEOTIDE SEQUENCE [LARGE SCALE GENOMIC DNA]</scope>
    <source>
        <strain evidence="2 3">BCC 54312</strain>
    </source>
</reference>
<feature type="transmembrane region" description="Helical" evidence="1">
    <location>
        <begin position="99"/>
        <end position="119"/>
    </location>
</feature>
<evidence type="ECO:0000256" key="1">
    <source>
        <dbReference type="SAM" id="Phobius"/>
    </source>
</evidence>
<gene>
    <name evidence="2" type="ORF">L249_4180</name>
</gene>
<keyword evidence="1" id="KW-0472">Membrane</keyword>
<name>A0A367L5D3_9HYPO</name>
<dbReference type="EMBL" id="LKCN02000014">
    <property type="protein sequence ID" value="RCI09640.1"/>
    <property type="molecule type" value="Genomic_DNA"/>
</dbReference>
<feature type="non-terminal residue" evidence="2">
    <location>
        <position position="143"/>
    </location>
</feature>
<protein>
    <submittedName>
        <fullName evidence="2">Uncharacterized protein</fullName>
    </submittedName>
</protein>
<accession>A0A367L5D3</accession>
<evidence type="ECO:0000313" key="3">
    <source>
        <dbReference type="Proteomes" id="UP000253664"/>
    </source>
</evidence>
<keyword evidence="1" id="KW-1133">Transmembrane helix</keyword>
<organism evidence="2 3">
    <name type="scientific">Ophiocordyceps polyrhachis-furcata BCC 54312</name>
    <dbReference type="NCBI Taxonomy" id="1330021"/>
    <lineage>
        <taxon>Eukaryota</taxon>
        <taxon>Fungi</taxon>
        <taxon>Dikarya</taxon>
        <taxon>Ascomycota</taxon>
        <taxon>Pezizomycotina</taxon>
        <taxon>Sordariomycetes</taxon>
        <taxon>Hypocreomycetidae</taxon>
        <taxon>Hypocreales</taxon>
        <taxon>Ophiocordycipitaceae</taxon>
        <taxon>Ophiocordyceps</taxon>
    </lineage>
</organism>
<comment type="caution">
    <text evidence="2">The sequence shown here is derived from an EMBL/GenBank/DDBJ whole genome shotgun (WGS) entry which is preliminary data.</text>
</comment>
<dbReference type="Proteomes" id="UP000253664">
    <property type="component" value="Unassembled WGS sequence"/>
</dbReference>
<sequence>MRSTGVAQATLTSSYTHVRASESRQFIRPKPRPPVRVLVKLNKKSPNTLFLRPLHTYVTLPLLLHAFLSGQQAKLLYRFVNRLTIGSYFFFAPPPFFRFFSFFNTVFFTFSLPLSLSLAMGAVSGCPPRLAVDIRHLRPSTLP</sequence>
<proteinExistence type="predicted"/>
<dbReference type="AlphaFoldDB" id="A0A367L5D3"/>